<keyword evidence="3" id="KW-1185">Reference proteome</keyword>
<reference evidence="2 3" key="1">
    <citation type="submission" date="2019-10" db="EMBL/GenBank/DDBJ databases">
        <authorList>
            <person name="Wolf R A."/>
        </authorList>
    </citation>
    <scope>NUCLEOTIDE SEQUENCE [LARGE SCALE GENOMIC DNA]</scope>
    <source>
        <strain evidence="2">Collinsella_aerofaciens_MC2</strain>
    </source>
</reference>
<feature type="compositionally biased region" description="Basic and acidic residues" evidence="1">
    <location>
        <begin position="33"/>
        <end position="44"/>
    </location>
</feature>
<name>A0A5K1J7C7_9ACTN</name>
<accession>A0A5K1J7C7</accession>
<gene>
    <name evidence="2" type="ORF">KCJAJFAP_02276</name>
</gene>
<evidence type="ECO:0000313" key="3">
    <source>
        <dbReference type="Proteomes" id="UP000361836"/>
    </source>
</evidence>
<sequence length="172" mass="18950">MHETSSNAQATAAVQRWLETPGCQEEACAAVEDTARPRGRDRINPKARGRLPANVQRARSRMAARPERNPQAPTRPERGAVPRDPGYGPPFGPTMGFERPKTPERSGRDGTGWFSTPSTVRELWNIARRPREELQPKESSQAAYLPKSSTVPLLNAWGNANDLNALPNSALM</sequence>
<dbReference type="AlphaFoldDB" id="A0A5K1J7C7"/>
<feature type="region of interest" description="Disordered" evidence="1">
    <location>
        <begin position="30"/>
        <end position="116"/>
    </location>
</feature>
<organism evidence="2 3">
    <name type="scientific">Collinsella aerofaciens</name>
    <dbReference type="NCBI Taxonomy" id="74426"/>
    <lineage>
        <taxon>Bacteria</taxon>
        <taxon>Bacillati</taxon>
        <taxon>Actinomycetota</taxon>
        <taxon>Coriobacteriia</taxon>
        <taxon>Coriobacteriales</taxon>
        <taxon>Coriobacteriaceae</taxon>
        <taxon>Collinsella</taxon>
    </lineage>
</organism>
<evidence type="ECO:0000256" key="1">
    <source>
        <dbReference type="SAM" id="MobiDB-lite"/>
    </source>
</evidence>
<feature type="compositionally biased region" description="Basic and acidic residues" evidence="1">
    <location>
        <begin position="98"/>
        <end position="108"/>
    </location>
</feature>
<evidence type="ECO:0000313" key="2">
    <source>
        <dbReference type="EMBL" id="VWL98952.1"/>
    </source>
</evidence>
<proteinExistence type="predicted"/>
<dbReference type="Proteomes" id="UP000361836">
    <property type="component" value="Unassembled WGS sequence"/>
</dbReference>
<dbReference type="EMBL" id="CABWIE010000023">
    <property type="protein sequence ID" value="VWL98952.1"/>
    <property type="molecule type" value="Genomic_DNA"/>
</dbReference>
<protein>
    <submittedName>
        <fullName evidence="2">Uncharacterized protein</fullName>
    </submittedName>
</protein>